<dbReference type="Proteomes" id="UP001431572">
    <property type="component" value="Chromosome 1"/>
</dbReference>
<dbReference type="GO" id="GO:0043335">
    <property type="term" value="P:protein unfolding"/>
    <property type="evidence" value="ECO:0007669"/>
    <property type="project" value="TreeGrafter"/>
</dbReference>
<evidence type="ECO:0000256" key="1">
    <source>
        <dbReference type="ARBA" id="ARBA00000971"/>
    </source>
</evidence>
<evidence type="ECO:0000256" key="11">
    <source>
        <dbReference type="HAMAP-Rule" id="MF_00303"/>
    </source>
</evidence>
<dbReference type="NCBIfam" id="TIGR00115">
    <property type="entry name" value="tig"/>
    <property type="match status" value="1"/>
</dbReference>
<dbReference type="EMBL" id="JACATZ010000001">
    <property type="protein sequence ID" value="NWJ44747.1"/>
    <property type="molecule type" value="Genomic_DNA"/>
</dbReference>
<keyword evidence="11" id="KW-0963">Cytoplasm</keyword>
<evidence type="ECO:0000259" key="14">
    <source>
        <dbReference type="Pfam" id="PF05698"/>
    </source>
</evidence>
<proteinExistence type="inferred from homology"/>
<dbReference type="GO" id="GO:0044183">
    <property type="term" value="F:protein folding chaperone"/>
    <property type="evidence" value="ECO:0007669"/>
    <property type="project" value="TreeGrafter"/>
</dbReference>
<dbReference type="SUPFAM" id="SSF102735">
    <property type="entry name" value="Trigger factor ribosome-binding domain"/>
    <property type="match status" value="1"/>
</dbReference>
<gene>
    <name evidence="11 15" type="primary">tig</name>
    <name evidence="15" type="ORF">HXX08_02605</name>
    <name evidence="16" type="ORF">OZ401_002441</name>
</gene>
<dbReference type="GO" id="GO:0051083">
    <property type="term" value="P:'de novo' cotranslational protein folding"/>
    <property type="evidence" value="ECO:0007669"/>
    <property type="project" value="TreeGrafter"/>
</dbReference>
<dbReference type="InterPro" id="IPR036611">
    <property type="entry name" value="Trigger_fac_ribosome-bd_sf"/>
</dbReference>
<dbReference type="InterPro" id="IPR008880">
    <property type="entry name" value="Trigger_fac_C"/>
</dbReference>
<comment type="function">
    <text evidence="11">Involved in protein export. Acts as a chaperone by maintaining the newly synthesized protein in an open conformation. Functions as a peptidyl-prolyl cis-trans isomerase.</text>
</comment>
<dbReference type="InterPro" id="IPR037041">
    <property type="entry name" value="Trigger_fac_C_sf"/>
</dbReference>
<evidence type="ECO:0000256" key="12">
    <source>
        <dbReference type="SAM" id="MobiDB-lite"/>
    </source>
</evidence>
<dbReference type="SUPFAM" id="SSF54534">
    <property type="entry name" value="FKBP-like"/>
    <property type="match status" value="1"/>
</dbReference>
<evidence type="ECO:0000313" key="16">
    <source>
        <dbReference type="EMBL" id="WJW66631.1"/>
    </source>
</evidence>
<dbReference type="Pfam" id="PF05698">
    <property type="entry name" value="Trigger_C"/>
    <property type="match status" value="1"/>
</dbReference>
<dbReference type="PIRSF" id="PIRSF003095">
    <property type="entry name" value="Trigger_factor"/>
    <property type="match status" value="1"/>
</dbReference>
<evidence type="ECO:0000313" key="18">
    <source>
        <dbReference type="Proteomes" id="UP001431572"/>
    </source>
</evidence>
<evidence type="ECO:0000256" key="4">
    <source>
        <dbReference type="ARBA" id="ARBA00016902"/>
    </source>
</evidence>
<evidence type="ECO:0000313" key="17">
    <source>
        <dbReference type="Proteomes" id="UP000521676"/>
    </source>
</evidence>
<dbReference type="Gene3D" id="3.10.50.40">
    <property type="match status" value="1"/>
</dbReference>
<evidence type="ECO:0000256" key="8">
    <source>
        <dbReference type="ARBA" id="ARBA00023235"/>
    </source>
</evidence>
<dbReference type="PANTHER" id="PTHR30560:SF3">
    <property type="entry name" value="TRIGGER FACTOR-LIKE PROTEIN TIG, CHLOROPLASTIC"/>
    <property type="match status" value="1"/>
</dbReference>
<dbReference type="InterPro" id="IPR008881">
    <property type="entry name" value="Trigger_fac_ribosome-bd_bac"/>
</dbReference>
<dbReference type="GO" id="GO:0051301">
    <property type="term" value="P:cell division"/>
    <property type="evidence" value="ECO:0007669"/>
    <property type="project" value="UniProtKB-KW"/>
</dbReference>
<organism evidence="15 17">
    <name type="scientific">Candidatus Chlorohelix allophototropha</name>
    <dbReference type="NCBI Taxonomy" id="3003348"/>
    <lineage>
        <taxon>Bacteria</taxon>
        <taxon>Bacillati</taxon>
        <taxon>Chloroflexota</taxon>
        <taxon>Chloroflexia</taxon>
        <taxon>Candidatus Chloroheliales</taxon>
        <taxon>Candidatus Chloroheliaceae</taxon>
        <taxon>Candidatus Chlorohelix</taxon>
    </lineage>
</organism>
<dbReference type="InterPro" id="IPR005215">
    <property type="entry name" value="Trig_fac"/>
</dbReference>
<dbReference type="Gene3D" id="3.30.70.1050">
    <property type="entry name" value="Trigger factor ribosome-binding domain"/>
    <property type="match status" value="1"/>
</dbReference>
<evidence type="ECO:0000256" key="2">
    <source>
        <dbReference type="ARBA" id="ARBA00005464"/>
    </source>
</evidence>
<comment type="subcellular location">
    <subcellularLocation>
        <location evidence="11">Cytoplasm</location>
    </subcellularLocation>
    <text evidence="11">About half TF is bound to the ribosome near the polypeptide exit tunnel while the other half is free in the cytoplasm.</text>
</comment>
<evidence type="ECO:0000256" key="9">
    <source>
        <dbReference type="ARBA" id="ARBA00023306"/>
    </source>
</evidence>
<protein>
    <recommendedName>
        <fullName evidence="4 11">Trigger factor</fullName>
        <shortName evidence="11">TF</shortName>
        <ecNumber evidence="3 11">5.2.1.8</ecNumber>
    </recommendedName>
    <alternativeName>
        <fullName evidence="10 11">PPIase</fullName>
    </alternativeName>
</protein>
<feature type="region of interest" description="Disordered" evidence="12">
    <location>
        <begin position="218"/>
        <end position="237"/>
    </location>
</feature>
<keyword evidence="6 11" id="KW-0697">Rotamase</keyword>
<accession>A0A8T7LV66</accession>
<dbReference type="GO" id="GO:0015031">
    <property type="term" value="P:protein transport"/>
    <property type="evidence" value="ECO:0007669"/>
    <property type="project" value="UniProtKB-UniRule"/>
</dbReference>
<feature type="domain" description="Trigger factor ribosome-binding bacterial" evidence="13">
    <location>
        <begin position="1"/>
        <end position="142"/>
    </location>
</feature>
<keyword evidence="5 11" id="KW-0132">Cell division</keyword>
<evidence type="ECO:0000256" key="7">
    <source>
        <dbReference type="ARBA" id="ARBA00023186"/>
    </source>
</evidence>
<dbReference type="HAMAP" id="MF_00303">
    <property type="entry name" value="Trigger_factor_Tig"/>
    <property type="match status" value="1"/>
</dbReference>
<dbReference type="RefSeq" id="WP_341468524.1">
    <property type="nucleotide sequence ID" value="NZ_CP128399.1"/>
</dbReference>
<evidence type="ECO:0000256" key="5">
    <source>
        <dbReference type="ARBA" id="ARBA00022618"/>
    </source>
</evidence>
<dbReference type="InterPro" id="IPR046357">
    <property type="entry name" value="PPIase_dom_sf"/>
</dbReference>
<dbReference type="Pfam" id="PF05697">
    <property type="entry name" value="Trigger_N"/>
    <property type="match status" value="1"/>
</dbReference>
<dbReference type="GO" id="GO:0003755">
    <property type="term" value="F:peptidyl-prolyl cis-trans isomerase activity"/>
    <property type="evidence" value="ECO:0007669"/>
    <property type="project" value="UniProtKB-UniRule"/>
</dbReference>
<feature type="domain" description="Trigger factor C-terminal" evidence="14">
    <location>
        <begin position="272"/>
        <end position="441"/>
    </location>
</feature>
<dbReference type="Gene3D" id="1.10.3120.10">
    <property type="entry name" value="Trigger factor, C-terminal domain"/>
    <property type="match status" value="1"/>
</dbReference>
<feature type="compositionally biased region" description="Acidic residues" evidence="12">
    <location>
        <begin position="225"/>
        <end position="237"/>
    </location>
</feature>
<evidence type="ECO:0000313" key="15">
    <source>
        <dbReference type="EMBL" id="NWJ44747.1"/>
    </source>
</evidence>
<evidence type="ECO:0000256" key="6">
    <source>
        <dbReference type="ARBA" id="ARBA00023110"/>
    </source>
</evidence>
<dbReference type="SUPFAM" id="SSF109998">
    <property type="entry name" value="Triger factor/SurA peptide-binding domain-like"/>
    <property type="match status" value="1"/>
</dbReference>
<evidence type="ECO:0000256" key="3">
    <source>
        <dbReference type="ARBA" id="ARBA00013194"/>
    </source>
</evidence>
<comment type="similarity">
    <text evidence="2 11">Belongs to the FKBP-type PPIase family. Tig subfamily.</text>
</comment>
<dbReference type="EC" id="5.2.1.8" evidence="3 11"/>
<comment type="domain">
    <text evidence="11">Consists of 3 domains; the N-terminus binds the ribosome, the middle domain has PPIase activity, while the C-terminus has intrinsic chaperone activity on its own.</text>
</comment>
<keyword evidence="9 11" id="KW-0131">Cell cycle</keyword>
<dbReference type="AlphaFoldDB" id="A0A8T7LV66"/>
<dbReference type="EMBL" id="CP128399">
    <property type="protein sequence ID" value="WJW66631.1"/>
    <property type="molecule type" value="Genomic_DNA"/>
</dbReference>
<keyword evidence="8 11" id="KW-0413">Isomerase</keyword>
<dbReference type="Proteomes" id="UP000521676">
    <property type="component" value="Unassembled WGS sequence"/>
</dbReference>
<evidence type="ECO:0000259" key="13">
    <source>
        <dbReference type="Pfam" id="PF05697"/>
    </source>
</evidence>
<reference evidence="15 17" key="1">
    <citation type="submission" date="2020-06" db="EMBL/GenBank/DDBJ databases">
        <title>Anoxygenic phototrophic Chloroflexota member uses a Type I reaction center.</title>
        <authorList>
            <person name="Tsuji J.M."/>
            <person name="Shaw N.A."/>
            <person name="Nagashima S."/>
            <person name="Venkiteswaran J."/>
            <person name="Schiff S.L."/>
            <person name="Hanada S."/>
            <person name="Tank M."/>
            <person name="Neufeld J.D."/>
        </authorList>
    </citation>
    <scope>NUCLEOTIDE SEQUENCE [LARGE SCALE GENOMIC DNA]</scope>
    <source>
        <strain evidence="15">L227-S17</strain>
    </source>
</reference>
<dbReference type="PANTHER" id="PTHR30560">
    <property type="entry name" value="TRIGGER FACTOR CHAPERONE AND PEPTIDYL-PROLYL CIS/TRANS ISOMERASE"/>
    <property type="match status" value="1"/>
</dbReference>
<keyword evidence="7 11" id="KW-0143">Chaperone</keyword>
<keyword evidence="18" id="KW-1185">Reference proteome</keyword>
<dbReference type="GO" id="GO:0005737">
    <property type="term" value="C:cytoplasm"/>
    <property type="evidence" value="ECO:0007669"/>
    <property type="project" value="UniProtKB-SubCell"/>
</dbReference>
<sequence length="477" mass="53085">MKITAEKDEQSQYIVRIEIEPSELEDAKGRAAKNLSNRVRVPGFRPGKAPRALVERIVGPEAIAEEATRILFPKAYKEAIDTNQIKAIGDPEMEIESNDPLTIKATIPVEPTVILGDYKSIQKELVIPEVTEQEIEEVINNLRDQQSTWEEPETERPAQDGDRVEIDMLTIKDGEPSGEPVNRTGVLGKGELLSQIEAQIPGMAIGEEKTIEIERQKPAVAPTEEGAEAEETPEDAEAETPLVFKVTLKSIKVKNEPALDDAFAASVSDVQTFDELKERILSNQKSQKESDAKRKLVDTLIEEAVALSVVQVPPILVHSQIGMLEEDLANRLKQQKLSLDQYLAIMGKSHEDFHEELRPQAITRLNTALVLREIATAEGVAVSGEETDREVENMVNEYSVGAPEEQKEEQRKRLRDIFNQKEMRENLSENLFSRKLADRLIEISTGIQVVAESVSDAQAAVGTEELKSEVIEAETES</sequence>
<evidence type="ECO:0000256" key="10">
    <source>
        <dbReference type="ARBA" id="ARBA00029986"/>
    </source>
</evidence>
<dbReference type="InterPro" id="IPR027304">
    <property type="entry name" value="Trigger_fact/SurA_dom_sf"/>
</dbReference>
<name>A0A8T7LV66_9CHLR</name>
<dbReference type="GO" id="GO:0043022">
    <property type="term" value="F:ribosome binding"/>
    <property type="evidence" value="ECO:0007669"/>
    <property type="project" value="TreeGrafter"/>
</dbReference>
<reference evidence="16" key="2">
    <citation type="journal article" date="2024" name="Nature">
        <title>Anoxygenic phototroph of the Chloroflexota uses a type I reaction centre.</title>
        <authorList>
            <person name="Tsuji J.M."/>
            <person name="Shaw N.A."/>
            <person name="Nagashima S."/>
            <person name="Venkiteswaran J.J."/>
            <person name="Schiff S.L."/>
            <person name="Watanabe T."/>
            <person name="Fukui M."/>
            <person name="Hanada S."/>
            <person name="Tank M."/>
            <person name="Neufeld J.D."/>
        </authorList>
    </citation>
    <scope>NUCLEOTIDE SEQUENCE</scope>
    <source>
        <strain evidence="16">L227-S17</strain>
    </source>
</reference>
<comment type="catalytic activity">
    <reaction evidence="1 11">
        <text>[protein]-peptidylproline (omega=180) = [protein]-peptidylproline (omega=0)</text>
        <dbReference type="Rhea" id="RHEA:16237"/>
        <dbReference type="Rhea" id="RHEA-COMP:10747"/>
        <dbReference type="Rhea" id="RHEA-COMP:10748"/>
        <dbReference type="ChEBI" id="CHEBI:83833"/>
        <dbReference type="ChEBI" id="CHEBI:83834"/>
        <dbReference type="EC" id="5.2.1.8"/>
    </reaction>
</comment>